<feature type="region of interest" description="Disordered" evidence="1">
    <location>
        <begin position="211"/>
        <end position="276"/>
    </location>
</feature>
<name>A0A7S4B1T1_CHRCT</name>
<sequence>MTAKAREGIREAPGLEVQRVHPTRDQKKHMDHAWSVHAGDAFRVVQQQRALEQAKAAAFVGQLKRSISFSAQLTEEVILSPCLKQPSMRRIALKNAPLQQPPGPPDTIEVTYLLYADPEVGLGFEVDAYNRVVCVSATPPVLQRPPSRTSEHTRFASNSPFLQSRLGTLCRDDVIIAVDGRTAKKGTVLELLPKTKSFVLFDVKRQVQVDSACPTSPTGGTQLPSSPTRRAQLPSSPIRRAQLPSSPKPGGQLGVAEPISPRSKPLKRVSSSVGSGLDSMGTVSRVVADIAEGSALVMTVVISAKRLERLGISAESIVTSLGDEAGAEDAATNQNDEPLNTLAVGDKIISVNGRPLHRTETVAGVAAAMQEELGRRRVALKCMKFESRFVLTICRPAINRGKNRKRSAFMVGFGGKVRKFMDTPADGTLTAYNKVHEVASRVSEELEALTLAECR</sequence>
<feature type="compositionally biased region" description="Polar residues" evidence="1">
    <location>
        <begin position="213"/>
        <end position="235"/>
    </location>
</feature>
<dbReference type="AlphaFoldDB" id="A0A7S4B1T1"/>
<evidence type="ECO:0000256" key="1">
    <source>
        <dbReference type="SAM" id="MobiDB-lite"/>
    </source>
</evidence>
<protein>
    <recommendedName>
        <fullName evidence="2">PDZ domain-containing protein</fullName>
    </recommendedName>
</protein>
<feature type="domain" description="PDZ" evidence="2">
    <location>
        <begin position="299"/>
        <end position="356"/>
    </location>
</feature>
<evidence type="ECO:0000313" key="3">
    <source>
        <dbReference type="EMBL" id="CAE0750087.1"/>
    </source>
</evidence>
<gene>
    <name evidence="3" type="ORF">PCAR00345_LOCUS2672</name>
</gene>
<accession>A0A7S4B1T1</accession>
<evidence type="ECO:0000259" key="2">
    <source>
        <dbReference type="PROSITE" id="PS50106"/>
    </source>
</evidence>
<organism evidence="3">
    <name type="scientific">Chrysotila carterae</name>
    <name type="common">Marine alga</name>
    <name type="synonym">Syracosphaera carterae</name>
    <dbReference type="NCBI Taxonomy" id="13221"/>
    <lineage>
        <taxon>Eukaryota</taxon>
        <taxon>Haptista</taxon>
        <taxon>Haptophyta</taxon>
        <taxon>Prymnesiophyceae</taxon>
        <taxon>Isochrysidales</taxon>
        <taxon>Isochrysidaceae</taxon>
        <taxon>Chrysotila</taxon>
    </lineage>
</organism>
<proteinExistence type="predicted"/>
<dbReference type="InterPro" id="IPR001478">
    <property type="entry name" value="PDZ"/>
</dbReference>
<dbReference type="PROSITE" id="PS50106">
    <property type="entry name" value="PDZ"/>
    <property type="match status" value="1"/>
</dbReference>
<reference evidence="3" key="1">
    <citation type="submission" date="2021-01" db="EMBL/GenBank/DDBJ databases">
        <authorList>
            <person name="Corre E."/>
            <person name="Pelletier E."/>
            <person name="Niang G."/>
            <person name="Scheremetjew M."/>
            <person name="Finn R."/>
            <person name="Kale V."/>
            <person name="Holt S."/>
            <person name="Cochrane G."/>
            <person name="Meng A."/>
            <person name="Brown T."/>
            <person name="Cohen L."/>
        </authorList>
    </citation>
    <scope>NUCLEOTIDE SEQUENCE</scope>
    <source>
        <strain evidence="3">CCMP645</strain>
    </source>
</reference>
<dbReference type="EMBL" id="HBIZ01004743">
    <property type="protein sequence ID" value="CAE0750087.1"/>
    <property type="molecule type" value="Transcribed_RNA"/>
</dbReference>